<dbReference type="KEGG" id="clac:EG342_13050"/>
<dbReference type="EMBL" id="CP033924">
    <property type="protein sequence ID" value="AZA82744.1"/>
    <property type="molecule type" value="Genomic_DNA"/>
</dbReference>
<sequence>MNRVIKQMKKIILVCLLLTIMSCNSVKYYEYYYNDNAAEINSKYAYCTLEVQKDKAIYRAFNNDYVYKEKEPISFLYIETEKLNDLDYIPLWKTSKFYINGNQKSS</sequence>
<accession>A0A3G6RMP7</accession>
<organism evidence="2 3">
    <name type="scientific">Chryseobacterium lactis</name>
    <dbReference type="NCBI Taxonomy" id="1241981"/>
    <lineage>
        <taxon>Bacteria</taxon>
        <taxon>Pseudomonadati</taxon>
        <taxon>Bacteroidota</taxon>
        <taxon>Flavobacteriia</taxon>
        <taxon>Flavobacteriales</taxon>
        <taxon>Weeksellaceae</taxon>
        <taxon>Chryseobacterium group</taxon>
        <taxon>Chryseobacterium</taxon>
    </lineage>
</organism>
<evidence type="ECO:0008006" key="5">
    <source>
        <dbReference type="Google" id="ProtNLM"/>
    </source>
</evidence>
<evidence type="ECO:0000313" key="2">
    <source>
        <dbReference type="EMBL" id="PNW11195.1"/>
    </source>
</evidence>
<dbReference type="Proteomes" id="UP000279972">
    <property type="component" value="Chromosome"/>
</dbReference>
<evidence type="ECO:0000313" key="1">
    <source>
        <dbReference type="EMBL" id="AZA82744.1"/>
    </source>
</evidence>
<reference evidence="1 4" key="2">
    <citation type="submission" date="2018-11" db="EMBL/GenBank/DDBJ databases">
        <title>Proposal to divide the Flavobacteriaceae and reorganize its genera based on Amino Acid Identity values calculated from whole genome sequences.</title>
        <authorList>
            <person name="Nicholson A.C."/>
            <person name="Gulvik C.A."/>
            <person name="Whitney A.M."/>
            <person name="Humrighouse B.W."/>
            <person name="Bell M."/>
            <person name="Holmes B."/>
            <person name="Steigerwalt A.G."/>
            <person name="Villarma A."/>
            <person name="Sheth M."/>
            <person name="Batra D."/>
            <person name="Pryor J."/>
            <person name="Bernardet J.-F."/>
            <person name="Hugo C."/>
            <person name="Kampfer P."/>
            <person name="Newman J."/>
            <person name="McQuiston J.R."/>
        </authorList>
    </citation>
    <scope>NUCLEOTIDE SEQUENCE [LARGE SCALE GENOMIC DNA]</scope>
    <source>
        <strain evidence="1 4">KC_1864</strain>
    </source>
</reference>
<dbReference type="Proteomes" id="UP000236262">
    <property type="component" value="Unassembled WGS sequence"/>
</dbReference>
<dbReference type="PROSITE" id="PS51257">
    <property type="entry name" value="PROKAR_LIPOPROTEIN"/>
    <property type="match status" value="1"/>
</dbReference>
<reference evidence="2 3" key="1">
    <citation type="submission" date="2018-01" db="EMBL/GenBank/DDBJ databases">
        <title>Draft genome sequences of Chryseobacterium lactis NCTC11390, Chryseobacterium oncorhynchi 701B-08, and Chryseobacterium viscerum 687B-08.</title>
        <authorList>
            <person name="Jeong J.-J."/>
            <person name="Lee Y.J."/>
            <person name="Park B."/>
            <person name="Choi I.-G."/>
            <person name="Kim K.D."/>
        </authorList>
    </citation>
    <scope>NUCLEOTIDE SEQUENCE [LARGE SCALE GENOMIC DNA]</scope>
    <source>
        <strain evidence="2 3">NCTC11390</strain>
    </source>
</reference>
<evidence type="ECO:0000313" key="3">
    <source>
        <dbReference type="Proteomes" id="UP000236262"/>
    </source>
</evidence>
<evidence type="ECO:0000313" key="4">
    <source>
        <dbReference type="Proteomes" id="UP000279972"/>
    </source>
</evidence>
<dbReference type="AlphaFoldDB" id="A0A3G6RMP7"/>
<dbReference type="EMBL" id="PPEH01000014">
    <property type="protein sequence ID" value="PNW11195.1"/>
    <property type="molecule type" value="Genomic_DNA"/>
</dbReference>
<protein>
    <recommendedName>
        <fullName evidence="5">Lipoprotein</fullName>
    </recommendedName>
</protein>
<keyword evidence="4" id="KW-1185">Reference proteome</keyword>
<name>A0A3G6RMP7_CHRLC</name>
<proteinExistence type="predicted"/>
<gene>
    <name evidence="2" type="ORF">C1637_23185</name>
    <name evidence="1" type="ORF">EG342_13050</name>
</gene>